<gene>
    <name evidence="1" type="ORF">DIJ64_10810</name>
</gene>
<evidence type="ECO:0000313" key="1">
    <source>
        <dbReference type="EMBL" id="AWV48376.1"/>
    </source>
</evidence>
<proteinExistence type="predicted"/>
<accession>A0AAD0KW87</accession>
<organism evidence="1 2">
    <name type="scientific">Mycobacterium leprae</name>
    <dbReference type="NCBI Taxonomy" id="1769"/>
    <lineage>
        <taxon>Bacteria</taxon>
        <taxon>Bacillati</taxon>
        <taxon>Actinomycetota</taxon>
        <taxon>Actinomycetes</taxon>
        <taxon>Mycobacteriales</taxon>
        <taxon>Mycobacteriaceae</taxon>
        <taxon>Mycobacterium</taxon>
    </lineage>
</organism>
<dbReference type="Proteomes" id="UP000249682">
    <property type="component" value="Chromosome"/>
</dbReference>
<dbReference type="EMBL" id="CP029543">
    <property type="protein sequence ID" value="AWV48376.1"/>
    <property type="molecule type" value="Genomic_DNA"/>
</dbReference>
<evidence type="ECO:0000313" key="2">
    <source>
        <dbReference type="Proteomes" id="UP000249682"/>
    </source>
</evidence>
<dbReference type="AlphaFoldDB" id="A0AAD0KW87"/>
<sequence>MASSMILVHATSHQTAETHPWHSGDDGTSLFAGKTCGERITEQPILTCRLGCPIQRRPASCIGNVGSVPGV</sequence>
<protein>
    <submittedName>
        <fullName evidence="1">Uncharacterized protein</fullName>
    </submittedName>
</protein>
<name>A0AAD0KW87_MYCLR</name>
<reference evidence="1 2" key="1">
    <citation type="submission" date="2018-05" db="EMBL/GenBank/DDBJ databases">
        <title>Evolution of small genomes with special reference to Mycobacterium leprae.</title>
        <authorList>
            <person name="Mohanty P.S."/>
            <person name="Bansal A.K."/>
            <person name="Gupta U.D."/>
            <person name="Naaz F."/>
            <person name="Dwivedi V.D."/>
            <person name="Singh H."/>
            <person name="Gupta G."/>
            <person name="Sharma S."/>
            <person name="Arora M."/>
        </authorList>
    </citation>
    <scope>NUCLEOTIDE SEQUENCE [LARGE SCALE GENOMIC DNA]</scope>
    <source>
        <strain evidence="1 2">MRHRU-235-G</strain>
    </source>
</reference>